<proteinExistence type="predicted"/>
<accession>A0AAV3UHG6</accession>
<dbReference type="InterPro" id="IPR058378">
    <property type="entry name" value="DUF8065"/>
</dbReference>
<evidence type="ECO:0000313" key="2">
    <source>
        <dbReference type="Proteomes" id="UP001501729"/>
    </source>
</evidence>
<keyword evidence="2" id="KW-1185">Reference proteome</keyword>
<dbReference type="AlphaFoldDB" id="A0AAV3UHG6"/>
<protein>
    <submittedName>
        <fullName evidence="1">Uncharacterized protein</fullName>
    </submittedName>
</protein>
<organism evidence="1 2">
    <name type="scientific">Haladaptatus pallidirubidus</name>
    <dbReference type="NCBI Taxonomy" id="1008152"/>
    <lineage>
        <taxon>Archaea</taxon>
        <taxon>Methanobacteriati</taxon>
        <taxon>Methanobacteriota</taxon>
        <taxon>Stenosarchaea group</taxon>
        <taxon>Halobacteria</taxon>
        <taxon>Halobacteriales</taxon>
        <taxon>Haladaptataceae</taxon>
        <taxon>Haladaptatus</taxon>
    </lineage>
</organism>
<dbReference type="Pfam" id="PF26261">
    <property type="entry name" value="DUF8065"/>
    <property type="match status" value="1"/>
</dbReference>
<comment type="caution">
    <text evidence="1">The sequence shown here is derived from an EMBL/GenBank/DDBJ whole genome shotgun (WGS) entry which is preliminary data.</text>
</comment>
<dbReference type="EMBL" id="BAABKX010000006">
    <property type="protein sequence ID" value="GAA5049683.1"/>
    <property type="molecule type" value="Genomic_DNA"/>
</dbReference>
<evidence type="ECO:0000313" key="1">
    <source>
        <dbReference type="EMBL" id="GAA5049683.1"/>
    </source>
</evidence>
<reference evidence="1 2" key="1">
    <citation type="journal article" date="2019" name="Int. J. Syst. Evol. Microbiol.">
        <title>The Global Catalogue of Microorganisms (GCM) 10K type strain sequencing project: providing services to taxonomists for standard genome sequencing and annotation.</title>
        <authorList>
            <consortium name="The Broad Institute Genomics Platform"/>
            <consortium name="The Broad Institute Genome Sequencing Center for Infectious Disease"/>
            <person name="Wu L."/>
            <person name="Ma J."/>
        </authorList>
    </citation>
    <scope>NUCLEOTIDE SEQUENCE [LARGE SCALE GENOMIC DNA]</scope>
    <source>
        <strain evidence="1 2">JCM 17504</strain>
    </source>
</reference>
<sequence length="170" mass="19324">MTSALDNGDGRLPARRINMGSLVKWLSEGAASDEYTAEPIRLLSICQYMTTHVTTLFTQYHIVRARMSSPGYNKKIQFRAGAEKDAAEVLNNVHMGGINTSELAREGLIEMLRRITTDEDKIAIYEQYSRGEISEDIARTLLGDELDHMAEERRDFEQATQLDTDQFFQE</sequence>
<dbReference type="Proteomes" id="UP001501729">
    <property type="component" value="Unassembled WGS sequence"/>
</dbReference>
<name>A0AAV3UHG6_9EURY</name>
<gene>
    <name evidence="1" type="ORF">GCM10025751_22830</name>
</gene>